<evidence type="ECO:0000313" key="1">
    <source>
        <dbReference type="EMBL" id="HAG2208845.1"/>
    </source>
</evidence>
<dbReference type="AlphaFoldDB" id="A0A760A8Z0"/>
<accession>A0A760A8Z0</accession>
<comment type="caution">
    <text evidence="1">The sequence shown here is derived from an EMBL/GenBank/DDBJ whole genome shotgun (WGS) entry which is preliminary data.</text>
</comment>
<proteinExistence type="predicted"/>
<protein>
    <submittedName>
        <fullName evidence="1">Uncharacterized protein</fullName>
    </submittedName>
</protein>
<name>A0A760A8Z0_SALER</name>
<organism evidence="1">
    <name type="scientific">Salmonella enterica</name>
    <name type="common">Salmonella choleraesuis</name>
    <dbReference type="NCBI Taxonomy" id="28901"/>
    <lineage>
        <taxon>Bacteria</taxon>
        <taxon>Pseudomonadati</taxon>
        <taxon>Pseudomonadota</taxon>
        <taxon>Gammaproteobacteria</taxon>
        <taxon>Enterobacterales</taxon>
        <taxon>Enterobacteriaceae</taxon>
        <taxon>Salmonella</taxon>
    </lineage>
</organism>
<reference evidence="1" key="2">
    <citation type="submission" date="2020-02" db="EMBL/GenBank/DDBJ databases">
        <authorList>
            <consortium name="NCBI Pathogen Detection Project"/>
        </authorList>
    </citation>
    <scope>NUCLEOTIDE SEQUENCE</scope>
    <source>
        <strain evidence="1">MA.CK_98/00005752</strain>
    </source>
</reference>
<sequence length="110" mass="12275">MKYTIDTGDESLQDTLRHLIRNLPKTAEFKEGVAYHLDRAVSHISSARQAAIDRCEALNRISGNEKVARECVRYEFFLVGIESVLARAESGIASALKHLDEIKGESSEKV</sequence>
<dbReference type="EMBL" id="DAAXQP010000002">
    <property type="protein sequence ID" value="HAG2208845.1"/>
    <property type="molecule type" value="Genomic_DNA"/>
</dbReference>
<reference evidence="1" key="1">
    <citation type="journal article" date="2018" name="Genome Biol.">
        <title>SKESA: strategic k-mer extension for scrupulous assemblies.</title>
        <authorList>
            <person name="Souvorov A."/>
            <person name="Agarwala R."/>
            <person name="Lipman D.J."/>
        </authorList>
    </citation>
    <scope>NUCLEOTIDE SEQUENCE</scope>
    <source>
        <strain evidence="1">MA.CK_98/00005752</strain>
    </source>
</reference>
<gene>
    <name evidence="1" type="ORF">G8V49_001050</name>
</gene>